<dbReference type="InterPro" id="IPR035075">
    <property type="entry name" value="PRMT5"/>
</dbReference>
<accession>A0A1J4K577</accession>
<organism evidence="5 6">
    <name type="scientific">Tritrichomonas foetus</name>
    <dbReference type="NCBI Taxonomy" id="1144522"/>
    <lineage>
        <taxon>Eukaryota</taxon>
        <taxon>Metamonada</taxon>
        <taxon>Parabasalia</taxon>
        <taxon>Tritrichomonadida</taxon>
        <taxon>Tritrichomonadidae</taxon>
        <taxon>Tritrichomonas</taxon>
    </lineage>
</organism>
<proteinExistence type="predicted"/>
<dbReference type="VEuPathDB" id="TrichDB:TRFO_27797"/>
<keyword evidence="2" id="KW-0489">Methyltransferase</keyword>
<dbReference type="GeneID" id="94840478"/>
<evidence type="ECO:0000259" key="4">
    <source>
        <dbReference type="Pfam" id="PF17286"/>
    </source>
</evidence>
<comment type="caution">
    <text evidence="5">The sequence shown here is derived from an EMBL/GenBank/DDBJ whole genome shotgun (WGS) entry which is preliminary data.</text>
</comment>
<dbReference type="Pfam" id="PF17286">
    <property type="entry name" value="PRMT5_C"/>
    <property type="match status" value="1"/>
</dbReference>
<dbReference type="Gene3D" id="3.40.50.150">
    <property type="entry name" value="Vaccinia Virus protein VP39"/>
    <property type="match status" value="1"/>
</dbReference>
<dbReference type="GO" id="GO:0005634">
    <property type="term" value="C:nucleus"/>
    <property type="evidence" value="ECO:0007669"/>
    <property type="project" value="TreeGrafter"/>
</dbReference>
<dbReference type="InterPro" id="IPR035248">
    <property type="entry name" value="PRMT5_C"/>
</dbReference>
<dbReference type="InterPro" id="IPR029063">
    <property type="entry name" value="SAM-dependent_MTases_sf"/>
</dbReference>
<dbReference type="PROSITE" id="PS51678">
    <property type="entry name" value="SAM_MT_PRMT"/>
    <property type="match status" value="1"/>
</dbReference>
<dbReference type="GO" id="GO:0016274">
    <property type="term" value="F:protein-arginine N-methyltransferase activity"/>
    <property type="evidence" value="ECO:0007669"/>
    <property type="project" value="InterPro"/>
</dbReference>
<keyword evidence="1 2" id="KW-0949">S-adenosyl-L-methionine</keyword>
<evidence type="ECO:0000256" key="1">
    <source>
        <dbReference type="ARBA" id="ARBA00022691"/>
    </source>
</evidence>
<dbReference type="PANTHER" id="PTHR10738:SF0">
    <property type="entry name" value="PROTEIN ARGININE N-METHYLTRANSFERASE 5"/>
    <property type="match status" value="1"/>
</dbReference>
<dbReference type="RefSeq" id="XP_068357789.1">
    <property type="nucleotide sequence ID" value="XM_068505774.1"/>
</dbReference>
<dbReference type="EMBL" id="MLAK01000785">
    <property type="protein sequence ID" value="OHT04653.1"/>
    <property type="molecule type" value="Genomic_DNA"/>
</dbReference>
<gene>
    <name evidence="5" type="ORF">TRFO_27797</name>
</gene>
<evidence type="ECO:0000259" key="3">
    <source>
        <dbReference type="Pfam" id="PF05185"/>
    </source>
</evidence>
<dbReference type="PANTHER" id="PTHR10738">
    <property type="entry name" value="PROTEIN ARGININE N-METHYLTRANSFERASE 5"/>
    <property type="match status" value="1"/>
</dbReference>
<evidence type="ECO:0000313" key="5">
    <source>
        <dbReference type="EMBL" id="OHT04653.1"/>
    </source>
</evidence>
<reference evidence="5" key="1">
    <citation type="submission" date="2016-10" db="EMBL/GenBank/DDBJ databases">
        <authorList>
            <person name="Benchimol M."/>
            <person name="Almeida L.G."/>
            <person name="Vasconcelos A.T."/>
            <person name="Perreira-Neves A."/>
            <person name="Rosa I.A."/>
            <person name="Tasca T."/>
            <person name="Bogo M.R."/>
            <person name="de Souza W."/>
        </authorList>
    </citation>
    <scope>NUCLEOTIDE SEQUENCE [LARGE SCALE GENOMIC DNA]</scope>
    <source>
        <strain evidence="5">K</strain>
    </source>
</reference>
<sequence length="340" mass="38575">MIDTLLNIIHASPVSQFLTEFNLPMDTIGVNLPSYAYEIFEADRMKYKLFFLAISKSILAINKPKDKIILAVLGAGRGPLVDCAIKAGIKHIYGIEKNHIAMNFLKQKKEKEWKEYDIILFEKDIREIENITDIKGHDLEKADIIVSELLGSLGDNELAPEILRQYEHIGKTNCAMIPNNFSSILVPIMSEFLWSKAFNESKLNKILIIHLNASIFLSEPKQCFEFVYPGENILYKTITMDFLVKTNATCHGFGGWFVSTLFDDITMTTSPIDGTNDLFSWAPVFLPIDQPFLVQTGDRITLTIKRKGNNKIVWYEWAVFNPVITAIQNAGGSSYSMKLY</sequence>
<keyword evidence="2" id="KW-0808">Transferase</keyword>
<dbReference type="AlphaFoldDB" id="A0A1J4K577"/>
<feature type="domain" description="PRMT5 oligomerisation" evidence="4">
    <location>
        <begin position="181"/>
        <end position="337"/>
    </location>
</feature>
<dbReference type="SUPFAM" id="SSF53335">
    <property type="entry name" value="S-adenosyl-L-methionine-dependent methyltransferases"/>
    <property type="match status" value="1"/>
</dbReference>
<dbReference type="InterPro" id="IPR025799">
    <property type="entry name" value="Arg_MeTrfase"/>
</dbReference>
<evidence type="ECO:0000256" key="2">
    <source>
        <dbReference type="PROSITE-ProRule" id="PRU01015"/>
    </source>
</evidence>
<dbReference type="Pfam" id="PF05185">
    <property type="entry name" value="PRMT5"/>
    <property type="match status" value="1"/>
</dbReference>
<feature type="domain" description="PRMT5 arginine-N-methyltransferase" evidence="3">
    <location>
        <begin position="19"/>
        <end position="173"/>
    </location>
</feature>
<keyword evidence="6" id="KW-1185">Reference proteome</keyword>
<dbReference type="Gene3D" id="2.70.160.11">
    <property type="entry name" value="Hnrnp arginine n-methyltransferase1"/>
    <property type="match status" value="1"/>
</dbReference>
<name>A0A1J4K577_9EUKA</name>
<dbReference type="GO" id="GO:0005829">
    <property type="term" value="C:cytosol"/>
    <property type="evidence" value="ECO:0007669"/>
    <property type="project" value="TreeGrafter"/>
</dbReference>
<dbReference type="GO" id="GO:0032259">
    <property type="term" value="P:methylation"/>
    <property type="evidence" value="ECO:0007669"/>
    <property type="project" value="UniProtKB-KW"/>
</dbReference>
<protein>
    <submittedName>
        <fullName evidence="5">Capsuleen</fullName>
    </submittedName>
</protein>
<dbReference type="Proteomes" id="UP000179807">
    <property type="component" value="Unassembled WGS sequence"/>
</dbReference>
<dbReference type="OrthoDB" id="1368803at2759"/>
<dbReference type="GO" id="GO:0006355">
    <property type="term" value="P:regulation of DNA-templated transcription"/>
    <property type="evidence" value="ECO:0007669"/>
    <property type="project" value="TreeGrafter"/>
</dbReference>
<evidence type="ECO:0000313" key="6">
    <source>
        <dbReference type="Proteomes" id="UP000179807"/>
    </source>
</evidence>